<evidence type="ECO:0008006" key="5">
    <source>
        <dbReference type="Google" id="ProtNLM"/>
    </source>
</evidence>
<dbReference type="Pfam" id="PF00078">
    <property type="entry name" value="RVT_1"/>
    <property type="match status" value="1"/>
</dbReference>
<accession>A0A9R1VW82</accession>
<dbReference type="AlphaFoldDB" id="A0A9R1VW82"/>
<reference evidence="3 4" key="1">
    <citation type="journal article" date="2017" name="Nat. Commun.">
        <title>Genome assembly with in vitro proximity ligation data and whole-genome triplication in lettuce.</title>
        <authorList>
            <person name="Reyes-Chin-Wo S."/>
            <person name="Wang Z."/>
            <person name="Yang X."/>
            <person name="Kozik A."/>
            <person name="Arikit S."/>
            <person name="Song C."/>
            <person name="Xia L."/>
            <person name="Froenicke L."/>
            <person name="Lavelle D.O."/>
            <person name="Truco M.J."/>
            <person name="Xia R."/>
            <person name="Zhu S."/>
            <person name="Xu C."/>
            <person name="Xu H."/>
            <person name="Xu X."/>
            <person name="Cox K."/>
            <person name="Korf I."/>
            <person name="Meyers B.C."/>
            <person name="Michelmore R.W."/>
        </authorList>
    </citation>
    <scope>NUCLEOTIDE SEQUENCE [LARGE SCALE GENOMIC DNA]</scope>
    <source>
        <strain evidence="4">cv. Salinas</strain>
        <tissue evidence="3">Seedlings</tissue>
    </source>
</reference>
<feature type="domain" description="Reverse transcriptase" evidence="1">
    <location>
        <begin position="343"/>
        <end position="493"/>
    </location>
</feature>
<dbReference type="Proteomes" id="UP000235145">
    <property type="component" value="Unassembled WGS sequence"/>
</dbReference>
<dbReference type="SUPFAM" id="SSF56672">
    <property type="entry name" value="DNA/RNA polymerases"/>
    <property type="match status" value="1"/>
</dbReference>
<dbReference type="InterPro" id="IPR026960">
    <property type="entry name" value="RVT-Znf"/>
</dbReference>
<organism evidence="3 4">
    <name type="scientific">Lactuca sativa</name>
    <name type="common">Garden lettuce</name>
    <dbReference type="NCBI Taxonomy" id="4236"/>
    <lineage>
        <taxon>Eukaryota</taxon>
        <taxon>Viridiplantae</taxon>
        <taxon>Streptophyta</taxon>
        <taxon>Embryophyta</taxon>
        <taxon>Tracheophyta</taxon>
        <taxon>Spermatophyta</taxon>
        <taxon>Magnoliopsida</taxon>
        <taxon>eudicotyledons</taxon>
        <taxon>Gunneridae</taxon>
        <taxon>Pentapetalae</taxon>
        <taxon>asterids</taxon>
        <taxon>campanulids</taxon>
        <taxon>Asterales</taxon>
        <taxon>Asteraceae</taxon>
        <taxon>Cichorioideae</taxon>
        <taxon>Cichorieae</taxon>
        <taxon>Lactucinae</taxon>
        <taxon>Lactuca</taxon>
    </lineage>
</organism>
<name>A0A9R1VW82_LACSA</name>
<keyword evidence="4" id="KW-1185">Reference proteome</keyword>
<protein>
    <recommendedName>
        <fullName evidence="5">Reverse transcriptase domain-containing protein</fullName>
    </recommendedName>
</protein>
<evidence type="ECO:0000313" key="3">
    <source>
        <dbReference type="EMBL" id="KAJ0212448.1"/>
    </source>
</evidence>
<evidence type="ECO:0000259" key="2">
    <source>
        <dbReference type="Pfam" id="PF13966"/>
    </source>
</evidence>
<gene>
    <name evidence="3" type="ORF">LSAT_V11C400213390</name>
</gene>
<evidence type="ECO:0000313" key="4">
    <source>
        <dbReference type="Proteomes" id="UP000235145"/>
    </source>
</evidence>
<dbReference type="CDD" id="cd01650">
    <property type="entry name" value="RT_nLTR_like"/>
    <property type="match status" value="1"/>
</dbReference>
<dbReference type="InterPro" id="IPR000477">
    <property type="entry name" value="RT_dom"/>
</dbReference>
<feature type="domain" description="Reverse transcriptase zinc-binding" evidence="2">
    <location>
        <begin position="750"/>
        <end position="816"/>
    </location>
</feature>
<dbReference type="InterPro" id="IPR043502">
    <property type="entry name" value="DNA/RNA_pol_sf"/>
</dbReference>
<dbReference type="PANTHER" id="PTHR33116">
    <property type="entry name" value="REVERSE TRANSCRIPTASE ZINC-BINDING DOMAIN-CONTAINING PROTEIN-RELATED-RELATED"/>
    <property type="match status" value="1"/>
</dbReference>
<comment type="caution">
    <text evidence="3">The sequence shown here is derived from an EMBL/GenBank/DDBJ whole genome shotgun (WGS) entry which is preliminary data.</text>
</comment>
<evidence type="ECO:0000259" key="1">
    <source>
        <dbReference type="Pfam" id="PF00078"/>
    </source>
</evidence>
<proteinExistence type="predicted"/>
<dbReference type="EMBL" id="NBSK02000004">
    <property type="protein sequence ID" value="KAJ0212448.1"/>
    <property type="molecule type" value="Genomic_DNA"/>
</dbReference>
<dbReference type="PANTHER" id="PTHR33116:SF79">
    <property type="entry name" value="REVERSE TRANSCRIPTASE DOMAIN, ZINC FINGER, CCHC-TYPE-RELATED"/>
    <property type="match status" value="1"/>
</dbReference>
<sequence length="1092" mass="124362">MGGEKFTFMSRIDTKLSKLDRFLICPDRLSSFPLSVVTAHPRELSDHSPITLISAMADFGPIPFKIFNSWLLREGFDQVFIDSWNNFRGYDFEKLAMSRPLSPAEVEGWNSGIKKISEWERFKVLDLKQKARIKWTVDGDENNKFFHGYINCKNRRNLLHGLKINGRWTTEVNAIKGEVFRFFRDKFTEVHVSRPKLINSHFKSISMMDATRIESSFCIEEVKAAIWDCGSEKAPGPDGYTFKFLKFFWDIIKCDVMKFVKQFEEFGLLARGCNSSFITLAPKIKDPLSLNDYRPISLMGCMSKIISKLLSNRMKHVIGKVIGDEQLAYVEGRCILEGPLMINEMWIRGCLCSSRASVIINGSPTKEFPISRGVRQGDPLSPYLFIIATEGLSVTLKTACDKGLFSGVQIPRNGSNISHLFYADDALFIGEWSRTNLKNLARILRCFHISSGLKVNFHKSKVLGIGTSMTETVNWANLLGCAAGALQFDYLGVLVGANMNLIKNWKPIINKFHSKLSLWKAKTLSFSGILTLIKSVLGNFPTYYLSLFKAPIGVLEELEKIRRSFLWGGCDEKKKIHWLSWDKLLTAKCNRGLGVGSIKALNIGLPPFEYLSRNTSCGVWNNISRIKKTLLEQGIDVQDIFRLVIKSGNESLFWYDSWLGSGSLKVKYPSLFELETRKCCTVADIIGGSNYGWNWKSRPADLGLDPDVSTISSDLRTGLDYWSCRLNVDGRYSVYSLRKIVDSMYGNIPDTLDMVWSNVIPIKVSCFIWRVAQDRIPTALALEKRGITVNSLLCSACIGSHECTDHVLMECPFATMIRNNILSWCGVPCDLPPFNNVGVFLRLAATWCNSQMKKERFIVILGECPRSKLHEWSLWFGSIYDYILVMRVSNECGERKKNGGFKCMRFKKKNVSFISMYDAIACFGIYGGLNKRLFHTEVTSSLHGSESIKLMVFYWLKHRGKNGICSWDEGDVYETSKLHEWSLWFRIWNSLSANHIPKGRSAKRPRNEENIRRLWAKELYLKESRDELAASLHNKLPDFDLSNFTTKGTALPKSQNTLVSALFRKIVQDMEVHLDMTPRQKTVFQCLRAPHA</sequence>
<dbReference type="Pfam" id="PF13966">
    <property type="entry name" value="zf-RVT"/>
    <property type="match status" value="1"/>
</dbReference>